<keyword evidence="3" id="KW-1185">Reference proteome</keyword>
<evidence type="ECO:0000313" key="2">
    <source>
        <dbReference type="EMBL" id="GFG35134.1"/>
    </source>
</evidence>
<evidence type="ECO:0000313" key="3">
    <source>
        <dbReference type="Proteomes" id="UP000502823"/>
    </source>
</evidence>
<sequence>MSGYGDRSAFPEHASAYWGDQAPQSTYNFDMTGSNFGQELNFQTFDASQPAEASYAGGPMYSTNPYLDPSGGPSTYHGDIFTPSASSGGQSQFGNAGSSSDFEDEPPLLE</sequence>
<organism evidence="2 3">
    <name type="scientific">Coptotermes formosanus</name>
    <name type="common">Formosan subterranean termite</name>
    <dbReference type="NCBI Taxonomy" id="36987"/>
    <lineage>
        <taxon>Eukaryota</taxon>
        <taxon>Metazoa</taxon>
        <taxon>Ecdysozoa</taxon>
        <taxon>Arthropoda</taxon>
        <taxon>Hexapoda</taxon>
        <taxon>Insecta</taxon>
        <taxon>Pterygota</taxon>
        <taxon>Neoptera</taxon>
        <taxon>Polyneoptera</taxon>
        <taxon>Dictyoptera</taxon>
        <taxon>Blattodea</taxon>
        <taxon>Blattoidea</taxon>
        <taxon>Termitoidae</taxon>
        <taxon>Rhinotermitidae</taxon>
        <taxon>Coptotermes</taxon>
    </lineage>
</organism>
<dbReference type="OrthoDB" id="440385at2759"/>
<gene>
    <name evidence="2" type="ORF">Cfor_09621</name>
</gene>
<feature type="region of interest" description="Disordered" evidence="1">
    <location>
        <begin position="52"/>
        <end position="110"/>
    </location>
</feature>
<dbReference type="AlphaFoldDB" id="A0A6L2PSH1"/>
<protein>
    <submittedName>
        <fullName evidence="2">Uncharacterized protein</fullName>
    </submittedName>
</protein>
<name>A0A6L2PSH1_COPFO</name>
<feature type="compositionally biased region" description="Polar residues" evidence="1">
    <location>
        <begin position="83"/>
        <end position="100"/>
    </location>
</feature>
<dbReference type="InParanoid" id="A0A6L2PSH1"/>
<evidence type="ECO:0000256" key="1">
    <source>
        <dbReference type="SAM" id="MobiDB-lite"/>
    </source>
</evidence>
<reference evidence="3" key="1">
    <citation type="submission" date="2020-01" db="EMBL/GenBank/DDBJ databases">
        <title>Draft genome sequence of the Termite Coptotermes fromosanus.</title>
        <authorList>
            <person name="Itakura S."/>
            <person name="Yosikawa Y."/>
            <person name="Umezawa K."/>
        </authorList>
    </citation>
    <scope>NUCLEOTIDE SEQUENCE [LARGE SCALE GENOMIC DNA]</scope>
</reference>
<dbReference type="EMBL" id="BLKM01000529">
    <property type="protein sequence ID" value="GFG35134.1"/>
    <property type="molecule type" value="Genomic_DNA"/>
</dbReference>
<accession>A0A6L2PSH1</accession>
<proteinExistence type="predicted"/>
<comment type="caution">
    <text evidence="2">The sequence shown here is derived from an EMBL/GenBank/DDBJ whole genome shotgun (WGS) entry which is preliminary data.</text>
</comment>
<feature type="non-terminal residue" evidence="2">
    <location>
        <position position="110"/>
    </location>
</feature>
<feature type="compositionally biased region" description="Acidic residues" evidence="1">
    <location>
        <begin position="101"/>
        <end position="110"/>
    </location>
</feature>
<dbReference type="Proteomes" id="UP000502823">
    <property type="component" value="Unassembled WGS sequence"/>
</dbReference>